<dbReference type="InterPro" id="IPR020843">
    <property type="entry name" value="ER"/>
</dbReference>
<comment type="caution">
    <text evidence="10">The sequence shown here is derived from an EMBL/GenBank/DDBJ whole genome shotgun (WGS) entry which is preliminary data.</text>
</comment>
<dbReference type="Gene3D" id="3.90.180.10">
    <property type="entry name" value="Medium-chain alcohol dehydrogenases, catalytic domain"/>
    <property type="match status" value="1"/>
</dbReference>
<dbReference type="GO" id="GO:0008270">
    <property type="term" value="F:zinc ion binding"/>
    <property type="evidence" value="ECO:0007669"/>
    <property type="project" value="InterPro"/>
</dbReference>
<proteinExistence type="inferred from homology"/>
<protein>
    <submittedName>
        <fullName evidence="10">Alcohol dehydrogenase-like 1 isoform X2</fullName>
    </submittedName>
</protein>
<dbReference type="InterPro" id="IPR002328">
    <property type="entry name" value="ADH_Zn_CS"/>
</dbReference>
<accession>A0A8S0TMU1</accession>
<evidence type="ECO:0000256" key="4">
    <source>
        <dbReference type="ARBA" id="ARBA00022723"/>
    </source>
</evidence>
<dbReference type="FunFam" id="3.40.50.720:FF:000003">
    <property type="entry name" value="S-(hydroxymethyl)glutathione dehydrogenase"/>
    <property type="match status" value="1"/>
</dbReference>
<dbReference type="CDD" id="cd08277">
    <property type="entry name" value="liver_alcohol_DH_like"/>
    <property type="match status" value="1"/>
</dbReference>
<comment type="cofactor">
    <cofactor evidence="1 8">
        <name>Zn(2+)</name>
        <dbReference type="ChEBI" id="CHEBI:29105"/>
    </cofactor>
</comment>
<feature type="domain" description="Enoyl reductase (ER)" evidence="9">
    <location>
        <begin position="36"/>
        <end position="393"/>
    </location>
</feature>
<dbReference type="InterPro" id="IPR011032">
    <property type="entry name" value="GroES-like_sf"/>
</dbReference>
<evidence type="ECO:0000256" key="2">
    <source>
        <dbReference type="ARBA" id="ARBA00010902"/>
    </source>
</evidence>
<sequence>MSQMITCRGMYVCCHSLLTANSQSSSLVSAAVVCWEANETPKVEEIQVDPPKSGEVRVKMLFASLCHTDVLACKGFPSPVFPRVLGHEGVGIVESIGEGVSKLREGDIVIPTYLGECGECENCRTGKTNLCQTYPLQAFTGLMTDGTPRMSCRGQKLYHFLSCSTWSEYTTIDANYVVKIDSRISMPHASFLSCGFTTGFGAVWKEAKVPKGSTVAVLGLGAVGLGVIEGARVHGAAQIIGIDKNESKQAIADAFGMTDFINPTNSDKSISDLVKEVTGGLGVDYCFECTGVAQLVNETLEATKVGIGTMIMLGAGTQKSMEINFSTVLCCRTFKYSIFGGVKVQSDLPVLIDKCVKGDIKNIGELLTHQVQLEEISHAFELLKEQKCVKVLIEF</sequence>
<dbReference type="EMBL" id="CACTIH010007270">
    <property type="protein sequence ID" value="CAA3007214.1"/>
    <property type="molecule type" value="Genomic_DNA"/>
</dbReference>
<dbReference type="FunFam" id="3.90.180.10:FF:000007">
    <property type="entry name" value="Alcohol dehydrogenase 6"/>
    <property type="match status" value="1"/>
</dbReference>
<dbReference type="GO" id="GO:0051903">
    <property type="term" value="F:S-(hydroxymethyl)glutathione dehydrogenase [NAD(P)+] activity"/>
    <property type="evidence" value="ECO:0007669"/>
    <property type="project" value="TreeGrafter"/>
</dbReference>
<dbReference type="Gene3D" id="3.40.50.720">
    <property type="entry name" value="NAD(P)-binding Rossmann-like Domain"/>
    <property type="match status" value="1"/>
</dbReference>
<comment type="subunit">
    <text evidence="3">Homodimer.</text>
</comment>
<keyword evidence="5 8" id="KW-0862">Zinc</keyword>
<evidence type="ECO:0000259" key="9">
    <source>
        <dbReference type="SMART" id="SM00829"/>
    </source>
</evidence>
<dbReference type="GO" id="GO:0046294">
    <property type="term" value="P:formaldehyde catabolic process"/>
    <property type="evidence" value="ECO:0007669"/>
    <property type="project" value="TreeGrafter"/>
</dbReference>
<name>A0A8S0TMU1_OLEEU</name>
<keyword evidence="7" id="KW-0520">NAD</keyword>
<dbReference type="InterPro" id="IPR013154">
    <property type="entry name" value="ADH-like_N"/>
</dbReference>
<keyword evidence="11" id="KW-1185">Reference proteome</keyword>
<dbReference type="Proteomes" id="UP000594638">
    <property type="component" value="Unassembled WGS sequence"/>
</dbReference>
<dbReference type="SUPFAM" id="SSF51735">
    <property type="entry name" value="NAD(P)-binding Rossmann-fold domains"/>
    <property type="match status" value="1"/>
</dbReference>
<evidence type="ECO:0000256" key="8">
    <source>
        <dbReference type="RuleBase" id="RU361277"/>
    </source>
</evidence>
<dbReference type="SMART" id="SM00829">
    <property type="entry name" value="PKS_ER"/>
    <property type="match status" value="1"/>
</dbReference>
<dbReference type="InterPro" id="IPR013149">
    <property type="entry name" value="ADH-like_C"/>
</dbReference>
<dbReference type="PANTHER" id="PTHR43880:SF38">
    <property type="entry name" value="ALCOHOL DEHYDROGENASE-RELATED"/>
    <property type="match status" value="1"/>
</dbReference>
<dbReference type="Pfam" id="PF00107">
    <property type="entry name" value="ADH_zinc_N"/>
    <property type="match status" value="1"/>
</dbReference>
<organism evidence="10 11">
    <name type="scientific">Olea europaea subsp. europaea</name>
    <dbReference type="NCBI Taxonomy" id="158383"/>
    <lineage>
        <taxon>Eukaryota</taxon>
        <taxon>Viridiplantae</taxon>
        <taxon>Streptophyta</taxon>
        <taxon>Embryophyta</taxon>
        <taxon>Tracheophyta</taxon>
        <taxon>Spermatophyta</taxon>
        <taxon>Magnoliopsida</taxon>
        <taxon>eudicotyledons</taxon>
        <taxon>Gunneridae</taxon>
        <taxon>Pentapetalae</taxon>
        <taxon>asterids</taxon>
        <taxon>lamiids</taxon>
        <taxon>Lamiales</taxon>
        <taxon>Oleaceae</taxon>
        <taxon>Oleeae</taxon>
        <taxon>Olea</taxon>
    </lineage>
</organism>
<dbReference type="PROSITE" id="PS00059">
    <property type="entry name" value="ADH_ZINC"/>
    <property type="match status" value="1"/>
</dbReference>
<dbReference type="Gramene" id="OE9A074606T1">
    <property type="protein sequence ID" value="OE9A074606C1"/>
    <property type="gene ID" value="OE9A074606"/>
</dbReference>
<reference evidence="10 11" key="1">
    <citation type="submission" date="2019-12" db="EMBL/GenBank/DDBJ databases">
        <authorList>
            <person name="Alioto T."/>
            <person name="Alioto T."/>
            <person name="Gomez Garrido J."/>
        </authorList>
    </citation>
    <scope>NUCLEOTIDE SEQUENCE [LARGE SCALE GENOMIC DNA]</scope>
</reference>
<dbReference type="OrthoDB" id="417550at2759"/>
<evidence type="ECO:0000256" key="1">
    <source>
        <dbReference type="ARBA" id="ARBA00001947"/>
    </source>
</evidence>
<dbReference type="Pfam" id="PF08240">
    <property type="entry name" value="ADH_N"/>
    <property type="match status" value="1"/>
</dbReference>
<evidence type="ECO:0000256" key="6">
    <source>
        <dbReference type="ARBA" id="ARBA00023002"/>
    </source>
</evidence>
<gene>
    <name evidence="10" type="ORF">OLEA9_A074606</name>
</gene>
<keyword evidence="4 8" id="KW-0479">Metal-binding</keyword>
<dbReference type="AlphaFoldDB" id="A0A8S0TMU1"/>
<comment type="similarity">
    <text evidence="2">Belongs to the zinc-containing alcohol dehydrogenase family. Class-III subfamily.</text>
</comment>
<keyword evidence="6" id="KW-0560">Oxidoreductase</keyword>
<evidence type="ECO:0000313" key="11">
    <source>
        <dbReference type="Proteomes" id="UP000594638"/>
    </source>
</evidence>
<dbReference type="PANTHER" id="PTHR43880">
    <property type="entry name" value="ALCOHOL DEHYDROGENASE"/>
    <property type="match status" value="1"/>
</dbReference>
<evidence type="ECO:0000313" key="10">
    <source>
        <dbReference type="EMBL" id="CAA3007214.1"/>
    </source>
</evidence>
<dbReference type="GO" id="GO:0005829">
    <property type="term" value="C:cytosol"/>
    <property type="evidence" value="ECO:0007669"/>
    <property type="project" value="TreeGrafter"/>
</dbReference>
<evidence type="ECO:0000256" key="5">
    <source>
        <dbReference type="ARBA" id="ARBA00022833"/>
    </source>
</evidence>
<dbReference type="SUPFAM" id="SSF50129">
    <property type="entry name" value="GroES-like"/>
    <property type="match status" value="1"/>
</dbReference>
<evidence type="ECO:0000256" key="7">
    <source>
        <dbReference type="ARBA" id="ARBA00023027"/>
    </source>
</evidence>
<evidence type="ECO:0000256" key="3">
    <source>
        <dbReference type="ARBA" id="ARBA00011738"/>
    </source>
</evidence>
<dbReference type="InterPro" id="IPR036291">
    <property type="entry name" value="NAD(P)-bd_dom_sf"/>
</dbReference>